<dbReference type="Proteomes" id="UP000688137">
    <property type="component" value="Unassembled WGS sequence"/>
</dbReference>
<dbReference type="InterPro" id="IPR002110">
    <property type="entry name" value="Ankyrin_rpt"/>
</dbReference>
<keyword evidence="4" id="KW-0175">Coiled coil</keyword>
<dbReference type="GO" id="GO:0085020">
    <property type="term" value="P:protein K6-linked ubiquitination"/>
    <property type="evidence" value="ECO:0007669"/>
    <property type="project" value="TreeGrafter"/>
</dbReference>
<dbReference type="PANTHER" id="PTHR24171">
    <property type="entry name" value="ANKYRIN REPEAT DOMAIN-CONTAINING PROTEIN 39-RELATED"/>
    <property type="match status" value="1"/>
</dbReference>
<feature type="repeat" description="ANK" evidence="3">
    <location>
        <begin position="811"/>
        <end position="843"/>
    </location>
</feature>
<gene>
    <name evidence="5" type="ORF">PPRIM_AZ9-3.1.T1060008</name>
</gene>
<dbReference type="AlphaFoldDB" id="A0A8S1P4P3"/>
<evidence type="ECO:0000256" key="3">
    <source>
        <dbReference type="PROSITE-ProRule" id="PRU00023"/>
    </source>
</evidence>
<dbReference type="SMART" id="SM00248">
    <property type="entry name" value="ANK"/>
    <property type="match status" value="2"/>
</dbReference>
<keyword evidence="2 3" id="KW-0040">ANK repeat</keyword>
<dbReference type="OMA" id="QCATKSI"/>
<evidence type="ECO:0000256" key="4">
    <source>
        <dbReference type="SAM" id="Coils"/>
    </source>
</evidence>
<evidence type="ECO:0000313" key="6">
    <source>
        <dbReference type="Proteomes" id="UP000688137"/>
    </source>
</evidence>
<organism evidence="5 6">
    <name type="scientific">Paramecium primaurelia</name>
    <dbReference type="NCBI Taxonomy" id="5886"/>
    <lineage>
        <taxon>Eukaryota</taxon>
        <taxon>Sar</taxon>
        <taxon>Alveolata</taxon>
        <taxon>Ciliophora</taxon>
        <taxon>Intramacronucleata</taxon>
        <taxon>Oligohymenophorea</taxon>
        <taxon>Peniculida</taxon>
        <taxon>Parameciidae</taxon>
        <taxon>Paramecium</taxon>
    </lineage>
</organism>
<evidence type="ECO:0000256" key="2">
    <source>
        <dbReference type="ARBA" id="ARBA00023043"/>
    </source>
</evidence>
<reference evidence="5" key="1">
    <citation type="submission" date="2021-01" db="EMBL/GenBank/DDBJ databases">
        <authorList>
            <consortium name="Genoscope - CEA"/>
            <person name="William W."/>
        </authorList>
    </citation>
    <scope>NUCLEOTIDE SEQUENCE</scope>
</reference>
<dbReference type="Pfam" id="PF12796">
    <property type="entry name" value="Ank_2"/>
    <property type="match status" value="1"/>
</dbReference>
<name>A0A8S1P4P3_PARPR</name>
<feature type="repeat" description="ANK" evidence="3">
    <location>
        <begin position="778"/>
        <end position="810"/>
    </location>
</feature>
<dbReference type="PROSITE" id="PS50088">
    <property type="entry name" value="ANK_REPEAT"/>
    <property type="match status" value="2"/>
</dbReference>
<accession>A0A8S1P4P3</accession>
<keyword evidence="1" id="KW-0677">Repeat</keyword>
<evidence type="ECO:0000313" key="5">
    <source>
        <dbReference type="EMBL" id="CAD8098017.1"/>
    </source>
</evidence>
<comment type="caution">
    <text evidence="5">The sequence shown here is derived from an EMBL/GenBank/DDBJ whole genome shotgun (WGS) entry which is preliminary data.</text>
</comment>
<dbReference type="GO" id="GO:0004842">
    <property type="term" value="F:ubiquitin-protein transferase activity"/>
    <property type="evidence" value="ECO:0007669"/>
    <property type="project" value="TreeGrafter"/>
</dbReference>
<dbReference type="PANTHER" id="PTHR24171:SF8">
    <property type="entry name" value="BRCA1-ASSOCIATED RING DOMAIN PROTEIN 1"/>
    <property type="match status" value="1"/>
</dbReference>
<proteinExistence type="predicted"/>
<protein>
    <submittedName>
        <fullName evidence="5">Uncharacterized protein</fullName>
    </submittedName>
</protein>
<evidence type="ECO:0000256" key="1">
    <source>
        <dbReference type="ARBA" id="ARBA00022737"/>
    </source>
</evidence>
<dbReference type="PROSITE" id="PS50297">
    <property type="entry name" value="ANK_REP_REGION"/>
    <property type="match status" value="1"/>
</dbReference>
<feature type="coiled-coil region" evidence="4">
    <location>
        <begin position="372"/>
        <end position="423"/>
    </location>
</feature>
<dbReference type="EMBL" id="CAJJDM010000109">
    <property type="protein sequence ID" value="CAD8098017.1"/>
    <property type="molecule type" value="Genomic_DNA"/>
</dbReference>
<sequence>MKRKYNKLFKTEVESDAFGDLVTFQDFESKLRTFIDNTSKFTKGKQKVQMKESNSQTDLDFQSILLDKIIRKSMTKKDLKTKYIDLCSEFGIDYYQLLKLESLELKQDYAIQCATKSISKSLENLLTKYKQEKHEPSVPNNSKQLDLYGWMKVKSQYKKLKKILQYALVELVQQNSNQDKIKMFFAYINHFIQKRHKTTESLNFSTAHTSRIRTQQNFEEKLYLDPPQFQFSKPDLFFEWNHAIEQGYLSNDQNIHKVGYELMKKQNSKGVNYQKREKLLDQCQEGNYLTAEELKYLASTSFLINKCVDKQFIQRAINFLDSQVIHQIEMNIAEQVLQTFYYLKKNLTKYRKEWLEKVNIEKRKNIKINSELNQKKNQLLSNSNQIRNIKKKIINQLRDVAKKKQLQHEAEKKKEKYLRIQRRMGNPLANIYVQKFKEIVLQVISKIREKKVSDKERQKEFLERNEAKPPPKAIYTIGNEIYDVKKSKRAFHPPSKVMTTLSEDKYKIEKPEIQKQQIKRYKLGIRNYTVTQDQFKNFYAGGPQLPRKFQSSELQHLIKNDESDTNFPRKNNWITSEAEVQAANKIKFAIKRYIQKKALNKLIVKSEVKKNRDIEIKIRKCMQAKKFFEELHKELDKRQSERLKDISSHQPPKLPIDKIEKIPSSGALSIGIKSSGQVSQTQRTSKRLQSHRLSLYKYIPPQEKVDENSLDTARRAEMEIKEIARKKKMMKFSKQKEMSEAKLKNRKLIVAAKMKNLQVAMTSGFQYNQRDTQLCDRFGNTPLYYCAKNGDEQFCRFLLNLGANVNQQCENLNTPLHMAFQSESKQIIIDFINKGGNLSMVNADKCTPLAFGSEELLKSLNLCNLVATTKQQYLESDNNNVFSKKEAKWMDQQFEDGLIYDRYKYKTII</sequence>
<keyword evidence="6" id="KW-1185">Reference proteome</keyword>